<dbReference type="SMART" id="SM00409">
    <property type="entry name" value="IG"/>
    <property type="match status" value="1"/>
</dbReference>
<dbReference type="InterPro" id="IPR050150">
    <property type="entry name" value="IgV_Light_Chain"/>
</dbReference>
<feature type="domain" description="Ig-like" evidence="2">
    <location>
        <begin position="44"/>
        <end position="142"/>
    </location>
</feature>
<reference evidence="3" key="3">
    <citation type="submission" date="2025-09" db="UniProtKB">
        <authorList>
            <consortium name="Ensembl"/>
        </authorList>
    </citation>
    <scope>IDENTIFICATION</scope>
    <source>
        <strain evidence="3">Boxer</strain>
    </source>
</reference>
<dbReference type="Ensembl" id="ENSCAFT00845038803.1">
    <property type="protein sequence ID" value="ENSCAFP00845030386.1"/>
    <property type="gene ID" value="ENSCAFG00845022005.1"/>
</dbReference>
<dbReference type="OrthoDB" id="8908372at2759"/>
<keyword evidence="1" id="KW-0732">Signal</keyword>
<dbReference type="AlphaFoldDB" id="A0A8I3PPR0"/>
<proteinExistence type="predicted"/>
<organism evidence="3 4">
    <name type="scientific">Canis lupus familiaris</name>
    <name type="common">Dog</name>
    <name type="synonym">Canis familiaris</name>
    <dbReference type="NCBI Taxonomy" id="9615"/>
    <lineage>
        <taxon>Eukaryota</taxon>
        <taxon>Metazoa</taxon>
        <taxon>Chordata</taxon>
        <taxon>Craniata</taxon>
        <taxon>Vertebrata</taxon>
        <taxon>Euteleostomi</taxon>
        <taxon>Mammalia</taxon>
        <taxon>Eutheria</taxon>
        <taxon>Laurasiatheria</taxon>
        <taxon>Carnivora</taxon>
        <taxon>Caniformia</taxon>
        <taxon>Canidae</taxon>
        <taxon>Canis</taxon>
    </lineage>
</organism>
<dbReference type="SUPFAM" id="SSF48726">
    <property type="entry name" value="Immunoglobulin"/>
    <property type="match status" value="1"/>
</dbReference>
<feature type="signal peptide" evidence="1">
    <location>
        <begin position="1"/>
        <end position="43"/>
    </location>
</feature>
<dbReference type="Pfam" id="PF07686">
    <property type="entry name" value="V-set"/>
    <property type="match status" value="1"/>
</dbReference>
<dbReference type="InterPro" id="IPR036179">
    <property type="entry name" value="Ig-like_dom_sf"/>
</dbReference>
<dbReference type="InterPro" id="IPR013106">
    <property type="entry name" value="Ig_V-set"/>
</dbReference>
<evidence type="ECO:0000259" key="2">
    <source>
        <dbReference type="PROSITE" id="PS50835"/>
    </source>
</evidence>
<dbReference type="InterPro" id="IPR007110">
    <property type="entry name" value="Ig-like_dom"/>
</dbReference>
<evidence type="ECO:0000313" key="4">
    <source>
        <dbReference type="Proteomes" id="UP000805418"/>
    </source>
</evidence>
<dbReference type="GO" id="GO:0019814">
    <property type="term" value="C:immunoglobulin complex"/>
    <property type="evidence" value="ECO:0000318"/>
    <property type="project" value="GO_Central"/>
</dbReference>
<keyword evidence="4" id="KW-1185">Reference proteome</keyword>
<dbReference type="Gene3D" id="2.60.40.10">
    <property type="entry name" value="Immunoglobulins"/>
    <property type="match status" value="1"/>
</dbReference>
<protein>
    <recommendedName>
        <fullName evidence="2">Ig-like domain-containing protein</fullName>
    </recommendedName>
</protein>
<accession>A0A8I3PPR0</accession>
<evidence type="ECO:0000256" key="1">
    <source>
        <dbReference type="SAM" id="SignalP"/>
    </source>
</evidence>
<reference evidence="3" key="2">
    <citation type="submission" date="2025-08" db="UniProtKB">
        <authorList>
            <consortium name="Ensembl"/>
        </authorList>
    </citation>
    <scope>IDENTIFICATION</scope>
    <source>
        <strain evidence="3">Boxer</strain>
    </source>
</reference>
<feature type="chain" id="PRO_5035295062" description="Ig-like domain-containing protein" evidence="1">
    <location>
        <begin position="44"/>
        <end position="142"/>
    </location>
</feature>
<dbReference type="InterPro" id="IPR013783">
    <property type="entry name" value="Ig-like_fold"/>
</dbReference>
<dbReference type="GO" id="GO:0006955">
    <property type="term" value="P:immune response"/>
    <property type="evidence" value="ECO:0000318"/>
    <property type="project" value="GO_Central"/>
</dbReference>
<dbReference type="GeneTree" id="ENSGT00940000156298"/>
<dbReference type="PANTHER" id="PTHR23267">
    <property type="entry name" value="IMMUNOGLOBULIN LIGHT CHAIN"/>
    <property type="match status" value="1"/>
</dbReference>
<dbReference type="Proteomes" id="UP000805418">
    <property type="component" value="Unassembled WGS sequence"/>
</dbReference>
<dbReference type="PROSITE" id="PS50835">
    <property type="entry name" value="IG_LIKE"/>
    <property type="match status" value="1"/>
</dbReference>
<sequence>MKRSRDTPFHPRSLRELQSVRVLTMAWTLLLLVLLAYGSGADSQTVVTQESSVSVSPVGTVTLTCGLSSGSLTTSNYTSWYQQTQGQSPRMLVYDTSSCPSEVPDHFSGSISGNKAALTITGAQPEDEADYYCGMHDVSGSS</sequence>
<reference evidence="3" key="1">
    <citation type="submission" date="2020-03" db="EMBL/GenBank/DDBJ databases">
        <title>Long-read based genome assembly of a Labrador retriever dog.</title>
        <authorList>
            <person name="Eory L."/>
            <person name="Zhang W."/>
            <person name="Schoenebeck J."/>
        </authorList>
    </citation>
    <scope>NUCLEOTIDE SEQUENCE [LARGE SCALE GENOMIC DNA]</scope>
    <source>
        <strain evidence="3">Labrador retriever</strain>
    </source>
</reference>
<dbReference type="InterPro" id="IPR003599">
    <property type="entry name" value="Ig_sub"/>
</dbReference>
<dbReference type="SMART" id="SM00406">
    <property type="entry name" value="IGv"/>
    <property type="match status" value="1"/>
</dbReference>
<evidence type="ECO:0000313" key="3">
    <source>
        <dbReference type="Ensembl" id="ENSCAFP00845030386.1"/>
    </source>
</evidence>
<name>A0A8I3PPR0_CANLF</name>